<gene>
    <name evidence="2" type="ORF">FXF47_06615</name>
</gene>
<dbReference type="Gene3D" id="1.20.200.10">
    <property type="entry name" value="Fumarase/aspartase (Central domain)"/>
    <property type="match status" value="1"/>
</dbReference>
<dbReference type="SUPFAM" id="SSF48557">
    <property type="entry name" value="L-aspartase-like"/>
    <property type="match status" value="1"/>
</dbReference>
<dbReference type="PROSITE" id="PS00163">
    <property type="entry name" value="FUMARATE_LYASES"/>
    <property type="match status" value="1"/>
</dbReference>
<feature type="non-terminal residue" evidence="2">
    <location>
        <position position="308"/>
    </location>
</feature>
<protein>
    <submittedName>
        <fullName evidence="2">Adenylosuccinate lyase</fullName>
        <ecNumber evidence="2">4.3.2.2</ecNumber>
    </submittedName>
</protein>
<dbReference type="AlphaFoldDB" id="A0A5D0MGE3"/>
<dbReference type="EC" id="4.3.2.2" evidence="2"/>
<dbReference type="InterPro" id="IPR000362">
    <property type="entry name" value="Fumarate_lyase_fam"/>
</dbReference>
<evidence type="ECO:0000313" key="2">
    <source>
        <dbReference type="EMBL" id="TYB30965.1"/>
    </source>
</evidence>
<dbReference type="Gene3D" id="1.10.275.10">
    <property type="entry name" value="Fumarase/aspartase (N-terminal domain)"/>
    <property type="match status" value="1"/>
</dbReference>
<proteinExistence type="predicted"/>
<name>A0A5D0MGE3_9BACT</name>
<dbReference type="InterPro" id="IPR047136">
    <property type="entry name" value="PurB_bact"/>
</dbReference>
<sequence length="308" mass="35931">MEDVMGNLKAIGVFDGRYNKYVNEFEEIFSEFGLMKRRVQVEIKWLFFLSRELKLFEIDKDIVESINNIYKKFDIKDAKHIKEIEKTTNHDVKAVEYFIKEKLDKVGASEIKEWVHFACTSEDINNNSYALMLKEGKNIISKALEQNIKKLEEFGKKYKDVSMISRTHGQPASPTTAGKEFINFAFRLKKEYEKLNRHEVEGKMNGASGNFNAHQFVFDNVDWISKSSEFIDNYLKIKPLIFSTQINNYSYISELLHILIRIASIVIDIDRDIWGYISFDYLKQKVVKGEVGSSTMPHKVNPIDFENS</sequence>
<evidence type="ECO:0000313" key="3">
    <source>
        <dbReference type="Proteomes" id="UP000324143"/>
    </source>
</evidence>
<keyword evidence="2" id="KW-0456">Lyase</keyword>
<dbReference type="InterPro" id="IPR020557">
    <property type="entry name" value="Fumarate_lyase_CS"/>
</dbReference>
<dbReference type="PANTHER" id="PTHR43411">
    <property type="entry name" value="ADENYLOSUCCINATE LYASE"/>
    <property type="match status" value="1"/>
</dbReference>
<comment type="caution">
    <text evidence="2">The sequence shown here is derived from an EMBL/GenBank/DDBJ whole genome shotgun (WGS) entry which is preliminary data.</text>
</comment>
<organism evidence="2 3">
    <name type="scientific">Candidatus Mcinerneyibacterium aminivorans</name>
    <dbReference type="NCBI Taxonomy" id="2703815"/>
    <lineage>
        <taxon>Bacteria</taxon>
        <taxon>Candidatus Macinerneyibacteriota</taxon>
        <taxon>Candidatus Mcinerneyibacteria</taxon>
        <taxon>Candidatus Mcinerneyibacteriales</taxon>
        <taxon>Candidatus Mcinerneyibacteriaceae</taxon>
        <taxon>Candidatus Mcinerneyibacterium</taxon>
    </lineage>
</organism>
<keyword evidence="3" id="KW-1185">Reference proteome</keyword>
<dbReference type="PRINTS" id="PR00149">
    <property type="entry name" value="FUMRATELYASE"/>
</dbReference>
<dbReference type="Pfam" id="PF00206">
    <property type="entry name" value="Lyase_1"/>
    <property type="match status" value="1"/>
</dbReference>
<feature type="domain" description="Fumarate lyase N-terminal" evidence="1">
    <location>
        <begin position="16"/>
        <end position="307"/>
    </location>
</feature>
<dbReference type="InterPro" id="IPR008948">
    <property type="entry name" value="L-Aspartase-like"/>
</dbReference>
<dbReference type="InterPro" id="IPR024083">
    <property type="entry name" value="Fumarase/histidase_N"/>
</dbReference>
<dbReference type="GO" id="GO:0016829">
    <property type="term" value="F:lyase activity"/>
    <property type="evidence" value="ECO:0007669"/>
    <property type="project" value="UniProtKB-KW"/>
</dbReference>
<evidence type="ECO:0000259" key="1">
    <source>
        <dbReference type="Pfam" id="PF00206"/>
    </source>
</evidence>
<accession>A0A5D0MGE3</accession>
<dbReference type="Proteomes" id="UP000324143">
    <property type="component" value="Unassembled WGS sequence"/>
</dbReference>
<dbReference type="PANTHER" id="PTHR43411:SF1">
    <property type="entry name" value="ADENYLOSUCCINATE LYASE"/>
    <property type="match status" value="1"/>
</dbReference>
<reference evidence="2" key="1">
    <citation type="submission" date="2019-08" db="EMBL/GenBank/DDBJ databases">
        <title>Genomic characterization of a novel candidate phylum (ARYD3) from a high temperature, high salinity tertiary oil reservoir in north central Oklahoma, USA.</title>
        <authorList>
            <person name="Youssef N.H."/>
            <person name="Yadav A."/>
            <person name="Elshahed M.S."/>
        </authorList>
    </citation>
    <scope>NUCLEOTIDE SEQUENCE [LARGE SCALE GENOMIC DNA]</scope>
    <source>
        <strain evidence="2">ARYD3</strain>
    </source>
</reference>
<dbReference type="InterPro" id="IPR022761">
    <property type="entry name" value="Fumarate_lyase_N"/>
</dbReference>
<dbReference type="EMBL" id="VSIX01000062">
    <property type="protein sequence ID" value="TYB30965.1"/>
    <property type="molecule type" value="Genomic_DNA"/>
</dbReference>